<evidence type="ECO:0000256" key="4">
    <source>
        <dbReference type="ARBA" id="ARBA00022475"/>
    </source>
</evidence>
<feature type="compositionally biased region" description="Polar residues" evidence="11">
    <location>
        <begin position="85"/>
        <end position="95"/>
    </location>
</feature>
<dbReference type="NCBIfam" id="TIGR00810">
    <property type="entry name" value="secG"/>
    <property type="match status" value="1"/>
</dbReference>
<keyword evidence="4 10" id="KW-1003">Cell membrane</keyword>
<evidence type="ECO:0000256" key="1">
    <source>
        <dbReference type="ARBA" id="ARBA00004651"/>
    </source>
</evidence>
<comment type="subcellular location">
    <subcellularLocation>
        <location evidence="1 10">Cell membrane</location>
        <topology evidence="1 10">Multi-pass membrane protein</topology>
    </subcellularLocation>
</comment>
<keyword evidence="8 10" id="KW-0811">Translocation</keyword>
<dbReference type="GO" id="GO:0043952">
    <property type="term" value="P:protein transport by the Sec complex"/>
    <property type="evidence" value="ECO:0007669"/>
    <property type="project" value="TreeGrafter"/>
</dbReference>
<dbReference type="GO" id="GO:0005886">
    <property type="term" value="C:plasma membrane"/>
    <property type="evidence" value="ECO:0007669"/>
    <property type="project" value="UniProtKB-SubCell"/>
</dbReference>
<dbReference type="Pfam" id="PF03840">
    <property type="entry name" value="SecG"/>
    <property type="match status" value="1"/>
</dbReference>
<reference evidence="12" key="1">
    <citation type="submission" date="2017-02" db="EMBL/GenBank/DDBJ databases">
        <authorList>
            <person name="Regsiter A."/>
            <person name="William W."/>
        </authorList>
    </citation>
    <scope>NUCLEOTIDE SEQUENCE</scope>
    <source>
        <strain evidence="12">BdmA 4</strain>
    </source>
</reference>
<dbReference type="AlphaFoldDB" id="A0A3P3XTD9"/>
<comment type="function">
    <text evidence="10">Involved in protein export. Participates in an early event of protein translocation.</text>
</comment>
<evidence type="ECO:0000256" key="10">
    <source>
        <dbReference type="RuleBase" id="RU365087"/>
    </source>
</evidence>
<evidence type="ECO:0000256" key="7">
    <source>
        <dbReference type="ARBA" id="ARBA00022989"/>
    </source>
</evidence>
<evidence type="ECO:0000256" key="5">
    <source>
        <dbReference type="ARBA" id="ARBA00022692"/>
    </source>
</evidence>
<feature type="compositionally biased region" description="Polar residues" evidence="11">
    <location>
        <begin position="107"/>
        <end position="131"/>
    </location>
</feature>
<dbReference type="GO" id="GO:0009306">
    <property type="term" value="P:protein secretion"/>
    <property type="evidence" value="ECO:0007669"/>
    <property type="project" value="UniProtKB-UniRule"/>
</dbReference>
<dbReference type="InterPro" id="IPR004692">
    <property type="entry name" value="SecG"/>
</dbReference>
<evidence type="ECO:0000256" key="8">
    <source>
        <dbReference type="ARBA" id="ARBA00023010"/>
    </source>
</evidence>
<dbReference type="GO" id="GO:0065002">
    <property type="term" value="P:intracellular protein transmembrane transport"/>
    <property type="evidence" value="ECO:0007669"/>
    <property type="project" value="TreeGrafter"/>
</dbReference>
<feature type="transmembrane region" description="Helical" evidence="10">
    <location>
        <begin position="52"/>
        <end position="74"/>
    </location>
</feature>
<evidence type="ECO:0000256" key="2">
    <source>
        <dbReference type="ARBA" id="ARBA00008445"/>
    </source>
</evidence>
<gene>
    <name evidence="12" type="ORF">SPIRO4BDMA_51055</name>
</gene>
<proteinExistence type="inferred from homology"/>
<dbReference type="PANTHER" id="PTHR34182:SF1">
    <property type="entry name" value="PROTEIN-EXPORT MEMBRANE PROTEIN SECG"/>
    <property type="match status" value="1"/>
</dbReference>
<sequence length="131" mass="13881">MGFFGVLLLVVFIIVCLLLIFLVIIQDEDSDSIGGIFASGSQSAFGSRSSNVVVRITYVLGTLFFVTAFALAVVNKSPTGNVQKAVEQNSAQTATDEWWNNGGEGNQPAQDQTAPQSQAPQTEQPSAPATK</sequence>
<organism evidence="12">
    <name type="scientific">uncultured spirochete</name>
    <dbReference type="NCBI Taxonomy" id="156406"/>
    <lineage>
        <taxon>Bacteria</taxon>
        <taxon>Pseudomonadati</taxon>
        <taxon>Spirochaetota</taxon>
        <taxon>Spirochaetia</taxon>
        <taxon>Spirochaetales</taxon>
        <taxon>environmental samples</taxon>
    </lineage>
</organism>
<dbReference type="EMBL" id="FWDO01000005">
    <property type="protein sequence ID" value="SLM19540.1"/>
    <property type="molecule type" value="Genomic_DNA"/>
</dbReference>
<keyword evidence="7 10" id="KW-1133">Transmembrane helix</keyword>
<feature type="transmembrane region" description="Helical" evidence="10">
    <location>
        <begin position="6"/>
        <end position="25"/>
    </location>
</feature>
<name>A0A3P3XTD9_9SPIR</name>
<evidence type="ECO:0000256" key="6">
    <source>
        <dbReference type="ARBA" id="ARBA00022927"/>
    </source>
</evidence>
<accession>A0A3P3XTD9</accession>
<evidence type="ECO:0000256" key="3">
    <source>
        <dbReference type="ARBA" id="ARBA00022448"/>
    </source>
</evidence>
<protein>
    <recommendedName>
        <fullName evidence="10">Protein-export membrane protein SecG</fullName>
    </recommendedName>
</protein>
<evidence type="ECO:0000313" key="12">
    <source>
        <dbReference type="EMBL" id="SLM19540.1"/>
    </source>
</evidence>
<evidence type="ECO:0000256" key="9">
    <source>
        <dbReference type="ARBA" id="ARBA00023136"/>
    </source>
</evidence>
<keyword evidence="3 10" id="KW-0813">Transport</keyword>
<keyword evidence="5 10" id="KW-0812">Transmembrane</keyword>
<dbReference type="GO" id="GO:0015450">
    <property type="term" value="F:protein-transporting ATPase activity"/>
    <property type="evidence" value="ECO:0007669"/>
    <property type="project" value="UniProtKB-UniRule"/>
</dbReference>
<keyword evidence="6 10" id="KW-0653">Protein transport</keyword>
<dbReference type="PRINTS" id="PR01651">
    <property type="entry name" value="SECGEXPORT"/>
</dbReference>
<evidence type="ECO:0000256" key="11">
    <source>
        <dbReference type="SAM" id="MobiDB-lite"/>
    </source>
</evidence>
<feature type="region of interest" description="Disordered" evidence="11">
    <location>
        <begin position="85"/>
        <end position="131"/>
    </location>
</feature>
<comment type="similarity">
    <text evidence="2 10">Belongs to the SecG family.</text>
</comment>
<dbReference type="PANTHER" id="PTHR34182">
    <property type="entry name" value="PROTEIN-EXPORT MEMBRANE PROTEIN SECG"/>
    <property type="match status" value="1"/>
</dbReference>
<keyword evidence="9 10" id="KW-0472">Membrane</keyword>